<dbReference type="EMBL" id="KE647167">
    <property type="protein sequence ID" value="EQB61178.1"/>
    <property type="molecule type" value="Genomic_DNA"/>
</dbReference>
<dbReference type="OrthoDB" id="2194145at2759"/>
<dbReference type="HOGENOM" id="CLU_108567_0_0_1"/>
<evidence type="ECO:0000313" key="1">
    <source>
        <dbReference type="EMBL" id="EQB61178.1"/>
    </source>
</evidence>
<proteinExistence type="predicted"/>
<dbReference type="InterPro" id="IPR036511">
    <property type="entry name" value="TGT-like_sf"/>
</dbReference>
<name>T0L9R0_9MICR</name>
<dbReference type="SUPFAM" id="SSF51713">
    <property type="entry name" value="tRNA-guanine transglycosylase"/>
    <property type="match status" value="1"/>
</dbReference>
<reference evidence="1 2" key="1">
    <citation type="journal article" date="2013" name="BMC Genomics">
        <title>Genome sequencing and comparative genomics of honey bee microsporidia, Nosema apis reveal novel insights into host-parasite interactions.</title>
        <authorList>
            <person name="Chen Yp."/>
            <person name="Pettis J.S."/>
            <person name="Zhao Y."/>
            <person name="Liu X."/>
            <person name="Tallon L.J."/>
            <person name="Sadzewicz L.D."/>
            <person name="Li R."/>
            <person name="Zheng H."/>
            <person name="Huang S."/>
            <person name="Zhang X."/>
            <person name="Hamilton M.C."/>
            <person name="Pernal S.F."/>
            <person name="Melathopoulos A.P."/>
            <person name="Yan X."/>
            <person name="Evans J.D."/>
        </authorList>
    </citation>
    <scope>NUCLEOTIDE SEQUENCE [LARGE SCALE GENOMIC DNA]</scope>
    <source>
        <strain evidence="1 2">BRL 01</strain>
    </source>
</reference>
<dbReference type="AlphaFoldDB" id="T0L9R0"/>
<dbReference type="VEuPathDB" id="MicrosporidiaDB:NAPIS_ORF01252"/>
<evidence type="ECO:0000313" key="2">
    <source>
        <dbReference type="Proteomes" id="UP000053780"/>
    </source>
</evidence>
<gene>
    <name evidence="1" type="ORF">NAPIS_ORF01252</name>
</gene>
<organism evidence="1 2">
    <name type="scientific">Vairimorpha apis BRL 01</name>
    <dbReference type="NCBI Taxonomy" id="1037528"/>
    <lineage>
        <taxon>Eukaryota</taxon>
        <taxon>Fungi</taxon>
        <taxon>Fungi incertae sedis</taxon>
        <taxon>Microsporidia</taxon>
        <taxon>Nosematidae</taxon>
        <taxon>Vairimorpha</taxon>
    </lineage>
</organism>
<protein>
    <submittedName>
        <fullName evidence="1">Uncharacterized protein</fullName>
    </submittedName>
</protein>
<dbReference type="GO" id="GO:0006400">
    <property type="term" value="P:tRNA modification"/>
    <property type="evidence" value="ECO:0007669"/>
    <property type="project" value="InterPro"/>
</dbReference>
<sequence>MSEYTLLISTQTGLIPNICDNSIPNDLILYVDDFLYYDSIYYKTEVTLRDLCSINESKKIYLAFRTNSKKNKKRILIHKRGNTTITKDEYKKYVNIMKPDFYQDFETCQFEFSFKDIKVVDDLIKLDSNVKFVSSLFINDLVLEYKMLKIENNNLIICDIFDCKCCGDLNKGYLKHLKDMNEINCYYYLTKHNFNTVNLFLKNKFFILFIIL</sequence>
<keyword evidence="2" id="KW-1185">Reference proteome</keyword>
<dbReference type="Proteomes" id="UP000053780">
    <property type="component" value="Unassembled WGS sequence"/>
</dbReference>
<accession>T0L9R0</accession>